<evidence type="ECO:0000256" key="3">
    <source>
        <dbReference type="ARBA" id="ARBA00022692"/>
    </source>
</evidence>
<keyword evidence="3 6" id="KW-0812">Transmembrane</keyword>
<dbReference type="AlphaFoldDB" id="A0A448IYA2"/>
<dbReference type="EMBL" id="LR134356">
    <property type="protein sequence ID" value="VEG57389.1"/>
    <property type="molecule type" value="Genomic_DNA"/>
</dbReference>
<evidence type="ECO:0000259" key="7">
    <source>
        <dbReference type="Pfam" id="PF06271"/>
    </source>
</evidence>
<protein>
    <submittedName>
        <fullName evidence="8">RDD domain-containing protein</fullName>
    </submittedName>
</protein>
<keyword evidence="4 6" id="KW-1133">Transmembrane helix</keyword>
<reference evidence="8 9" key="1">
    <citation type="submission" date="2018-12" db="EMBL/GenBank/DDBJ databases">
        <authorList>
            <consortium name="Pathogen Informatics"/>
        </authorList>
    </citation>
    <scope>NUCLEOTIDE SEQUENCE [LARGE SCALE GENOMIC DNA]</scope>
    <source>
        <strain evidence="8 9">NCTC10437</strain>
    </source>
</reference>
<name>A0A448IYA2_MYCAU</name>
<dbReference type="PANTHER" id="PTHR36115:SF6">
    <property type="entry name" value="PROLINE-RICH ANTIGEN HOMOLOG"/>
    <property type="match status" value="1"/>
</dbReference>
<dbReference type="Proteomes" id="UP000279306">
    <property type="component" value="Chromosome"/>
</dbReference>
<evidence type="ECO:0000313" key="9">
    <source>
        <dbReference type="Proteomes" id="UP000279306"/>
    </source>
</evidence>
<feature type="transmembrane region" description="Helical" evidence="6">
    <location>
        <begin position="28"/>
        <end position="49"/>
    </location>
</feature>
<evidence type="ECO:0000256" key="5">
    <source>
        <dbReference type="ARBA" id="ARBA00023136"/>
    </source>
</evidence>
<evidence type="ECO:0000256" key="1">
    <source>
        <dbReference type="ARBA" id="ARBA00004651"/>
    </source>
</evidence>
<feature type="transmembrane region" description="Helical" evidence="6">
    <location>
        <begin position="137"/>
        <end position="155"/>
    </location>
</feature>
<dbReference type="GO" id="GO:0005886">
    <property type="term" value="C:plasma membrane"/>
    <property type="evidence" value="ECO:0007669"/>
    <property type="project" value="UniProtKB-SubCell"/>
</dbReference>
<evidence type="ECO:0000313" key="8">
    <source>
        <dbReference type="EMBL" id="VEG57389.1"/>
    </source>
</evidence>
<keyword evidence="5 6" id="KW-0472">Membrane</keyword>
<gene>
    <name evidence="8" type="ORF">NCTC10437_04398</name>
</gene>
<accession>A0A448IYA2</accession>
<feature type="domain" description="RDD" evidence="7">
    <location>
        <begin position="26"/>
        <end position="168"/>
    </location>
</feature>
<dbReference type="KEGG" id="mauu:NCTC10437_04398"/>
<keyword evidence="9" id="KW-1185">Reference proteome</keyword>
<dbReference type="PANTHER" id="PTHR36115">
    <property type="entry name" value="PROLINE-RICH ANTIGEN HOMOLOG-RELATED"/>
    <property type="match status" value="1"/>
</dbReference>
<dbReference type="Pfam" id="PF06271">
    <property type="entry name" value="RDD"/>
    <property type="match status" value="1"/>
</dbReference>
<dbReference type="InterPro" id="IPR051791">
    <property type="entry name" value="Pra-immunoreactive"/>
</dbReference>
<proteinExistence type="predicted"/>
<keyword evidence="2" id="KW-1003">Cell membrane</keyword>
<organism evidence="8 9">
    <name type="scientific">Mycolicibacterium aurum</name>
    <name type="common">Mycobacterium aurum</name>
    <dbReference type="NCBI Taxonomy" id="1791"/>
    <lineage>
        <taxon>Bacteria</taxon>
        <taxon>Bacillati</taxon>
        <taxon>Actinomycetota</taxon>
        <taxon>Actinomycetes</taxon>
        <taxon>Mycobacteriales</taxon>
        <taxon>Mycobacteriaceae</taxon>
        <taxon>Mycolicibacterium</taxon>
    </lineage>
</organism>
<evidence type="ECO:0000256" key="6">
    <source>
        <dbReference type="SAM" id="Phobius"/>
    </source>
</evidence>
<dbReference type="STRING" id="1791.GCA_001049355_05401"/>
<evidence type="ECO:0000256" key="4">
    <source>
        <dbReference type="ARBA" id="ARBA00022989"/>
    </source>
</evidence>
<dbReference type="InterPro" id="IPR010432">
    <property type="entry name" value="RDD"/>
</dbReference>
<sequence length="179" mass="19346">MPLFVVVPSGLVTVMHDVRLPRAAYTPWLVRVVASVIDLIPVAVVWGLWEAVTIAGATTDCVTYDNGGVVCTATSSPVNDLGFALAVVLTVGYLIWNFGHRQGAVGSSIGKSAMKFQVVDQKTWRPVGFATSLLRQAVHLVDAILCFVGFLVPLWDARRQTLADKLMNTVCVPRRPGRA</sequence>
<evidence type="ECO:0000256" key="2">
    <source>
        <dbReference type="ARBA" id="ARBA00022475"/>
    </source>
</evidence>
<comment type="subcellular location">
    <subcellularLocation>
        <location evidence="1">Cell membrane</location>
        <topology evidence="1">Multi-pass membrane protein</topology>
    </subcellularLocation>
</comment>
<feature type="transmembrane region" description="Helical" evidence="6">
    <location>
        <begin position="81"/>
        <end position="99"/>
    </location>
</feature>